<comment type="caution">
    <text evidence="2">The sequence shown here is derived from an EMBL/GenBank/DDBJ whole genome shotgun (WGS) entry which is preliminary data.</text>
</comment>
<feature type="domain" description="Methyltransferase type 12" evidence="1">
    <location>
        <begin position="160"/>
        <end position="256"/>
    </location>
</feature>
<name>A0A7W7CBS5_9PSEU</name>
<dbReference type="GO" id="GO:0032259">
    <property type="term" value="P:methylation"/>
    <property type="evidence" value="ECO:0007669"/>
    <property type="project" value="UniProtKB-KW"/>
</dbReference>
<dbReference type="InterPro" id="IPR050508">
    <property type="entry name" value="Methyltransf_Superfamily"/>
</dbReference>
<dbReference type="RefSeq" id="WP_185004107.1">
    <property type="nucleotide sequence ID" value="NZ_BAAAUI010000004.1"/>
</dbReference>
<dbReference type="SUPFAM" id="SSF53335">
    <property type="entry name" value="S-adenosyl-L-methionine-dependent methyltransferases"/>
    <property type="match status" value="2"/>
</dbReference>
<sequence length="820" mass="85548">MTGPEAMRRLEDIGLAAMAEIVAGAGEGTAAELAATLRVAPRHRGLFDRWLVALTGAGLLTADGDRLRCVPAASARTDGLDAAYAQLGFPQRMAAFHCAALASLPQLLRGEIAVQDLLFADGDHLAALAAYQDNHATKALNTACADLVRAAAGPEPLRVLEVGGGAAGTTEAVLAALAGVEVDYLFTDRSTLFTVAAAGRLDVRTARLDLNRDLAAQGFAPGSADVVVAGNVLHNAVDLACTLRELREVLAPGGTLVFTDCTRDNHAVLTSMHFLLSAQDGDPAPGSGDRRGAELFPPAEHWREELIAAGFIPATVTQPDIPGGQRLFHAVAAPRANEIDDLLRALGPDPARTAVLLPNGVAAQAVRAAGGTVLIGPEDTRPAVVLAFLERSGARTAVLPGTLADALAADPAADLTDLADLARVVCVGEVRHPEALADLGPEVHVVHPATPAVDPVAAAEAEAESAVTDLDVTAAAEVSDAVSALCLRAMLAALHRTGSLTAGSAHTEAQILDNANVLPEFHSLVRRWLAVLTREGLLALDNGHYSSTVDAGADLTADWDRHAAAWAATLGSAHTVAYVRRSAELLPELLCGTEQAVHLLFPEGRTEVAAALYRESVTARYQRAAVAGLLRAVAGSAPGRLRVLEVGAGTGGTTEAVLPALHGQDVDYLFTDVSRYFLEQARTQFGDGIRYGRYDIDTAPSAQGMAPGQFDVVLAGGVLNAAADTDTSVRWLTELLVPGGWLVLTEPTAEEHWVMTSQGFLMAQAKDARAETGATFLSLDQWLAVLTGAGLHVEPVLPAAGHPLTRLGHRVFLTRTPERT</sequence>
<protein>
    <submittedName>
        <fullName evidence="2">SAM-dependent methyltransferase</fullName>
    </submittedName>
</protein>
<dbReference type="InterPro" id="IPR029063">
    <property type="entry name" value="SAM-dependent_MTases_sf"/>
</dbReference>
<dbReference type="Pfam" id="PF08242">
    <property type="entry name" value="Methyltransf_12"/>
    <property type="match status" value="2"/>
</dbReference>
<dbReference type="AlphaFoldDB" id="A0A7W7CBS5"/>
<reference evidence="2 3" key="1">
    <citation type="submission" date="2020-08" db="EMBL/GenBank/DDBJ databases">
        <title>Sequencing the genomes of 1000 actinobacteria strains.</title>
        <authorList>
            <person name="Klenk H.-P."/>
        </authorList>
    </citation>
    <scope>NUCLEOTIDE SEQUENCE [LARGE SCALE GENOMIC DNA]</scope>
    <source>
        <strain evidence="2 3">DSM 44230</strain>
    </source>
</reference>
<keyword evidence="2" id="KW-0808">Transferase</keyword>
<dbReference type="CDD" id="cd02440">
    <property type="entry name" value="AdoMet_MTases"/>
    <property type="match status" value="2"/>
</dbReference>
<dbReference type="InterPro" id="IPR013217">
    <property type="entry name" value="Methyltransf_12"/>
</dbReference>
<proteinExistence type="predicted"/>
<organism evidence="2 3">
    <name type="scientific">Crossiella cryophila</name>
    <dbReference type="NCBI Taxonomy" id="43355"/>
    <lineage>
        <taxon>Bacteria</taxon>
        <taxon>Bacillati</taxon>
        <taxon>Actinomycetota</taxon>
        <taxon>Actinomycetes</taxon>
        <taxon>Pseudonocardiales</taxon>
        <taxon>Pseudonocardiaceae</taxon>
        <taxon>Crossiella</taxon>
    </lineage>
</organism>
<dbReference type="Proteomes" id="UP000533598">
    <property type="component" value="Unassembled WGS sequence"/>
</dbReference>
<evidence type="ECO:0000259" key="1">
    <source>
        <dbReference type="Pfam" id="PF08242"/>
    </source>
</evidence>
<gene>
    <name evidence="2" type="ORF">HNR67_004369</name>
</gene>
<dbReference type="GO" id="GO:0008168">
    <property type="term" value="F:methyltransferase activity"/>
    <property type="evidence" value="ECO:0007669"/>
    <property type="project" value="UniProtKB-KW"/>
</dbReference>
<evidence type="ECO:0000313" key="2">
    <source>
        <dbReference type="EMBL" id="MBB4678251.1"/>
    </source>
</evidence>
<feature type="domain" description="Methyltransferase type 12" evidence="1">
    <location>
        <begin position="644"/>
        <end position="742"/>
    </location>
</feature>
<keyword evidence="3" id="KW-1185">Reference proteome</keyword>
<dbReference type="PANTHER" id="PTHR42912">
    <property type="entry name" value="METHYLTRANSFERASE"/>
    <property type="match status" value="1"/>
</dbReference>
<evidence type="ECO:0000313" key="3">
    <source>
        <dbReference type="Proteomes" id="UP000533598"/>
    </source>
</evidence>
<dbReference type="EMBL" id="JACHMH010000001">
    <property type="protein sequence ID" value="MBB4678251.1"/>
    <property type="molecule type" value="Genomic_DNA"/>
</dbReference>
<accession>A0A7W7CBS5</accession>
<keyword evidence="2" id="KW-0489">Methyltransferase</keyword>
<dbReference type="PANTHER" id="PTHR42912:SF80">
    <property type="entry name" value="METHYLTRANSFERASE DOMAIN-CONTAINING PROTEIN"/>
    <property type="match status" value="1"/>
</dbReference>
<dbReference type="Gene3D" id="3.40.50.150">
    <property type="entry name" value="Vaccinia Virus protein VP39"/>
    <property type="match status" value="2"/>
</dbReference>